<keyword evidence="1" id="KW-0472">Membrane</keyword>
<proteinExistence type="predicted"/>
<keyword evidence="1" id="KW-1133">Transmembrane helix</keyword>
<dbReference type="AlphaFoldDB" id="A0A4U2Q244"/>
<accession>A0A4U2Q244</accession>
<protein>
    <submittedName>
        <fullName evidence="2">Uncharacterized protein</fullName>
    </submittedName>
</protein>
<dbReference type="Proteomes" id="UP000308114">
    <property type="component" value="Unassembled WGS sequence"/>
</dbReference>
<feature type="transmembrane region" description="Helical" evidence="1">
    <location>
        <begin position="6"/>
        <end position="25"/>
    </location>
</feature>
<dbReference type="RefSeq" id="WP_137060479.1">
    <property type="nucleotide sequence ID" value="NZ_PNXQ01000004.1"/>
</dbReference>
<comment type="caution">
    <text evidence="2">The sequence shown here is derived from an EMBL/GenBank/DDBJ whole genome shotgun (WGS) entry which is preliminary data.</text>
</comment>
<evidence type="ECO:0000313" key="3">
    <source>
        <dbReference type="Proteomes" id="UP000308114"/>
    </source>
</evidence>
<reference evidence="2 3" key="1">
    <citation type="submission" date="2018-01" db="EMBL/GenBank/DDBJ databases">
        <title>Bacillales members from the olive rhizosphere are effective biological control agents against Verticillium dahliae.</title>
        <authorList>
            <person name="Gomez-Lama C."/>
            <person name="Legarda G."/>
            <person name="Ruano-Rosa D."/>
            <person name="Pizarro-Tobias P."/>
            <person name="Valverde-Corredor A."/>
            <person name="Niqui J.L."/>
            <person name="Trivino J.C."/>
            <person name="Roca A."/>
            <person name="Mercado-Blanco J."/>
        </authorList>
    </citation>
    <scope>NUCLEOTIDE SEQUENCE [LARGE SCALE GENOMIC DNA]</scope>
    <source>
        <strain evidence="2 3">PIC167</strain>
    </source>
</reference>
<feature type="transmembrane region" description="Helical" evidence="1">
    <location>
        <begin position="65"/>
        <end position="84"/>
    </location>
</feature>
<name>A0A4U2Q244_9BACL</name>
<evidence type="ECO:0000313" key="2">
    <source>
        <dbReference type="EMBL" id="TKH46175.1"/>
    </source>
</evidence>
<keyword evidence="1" id="KW-0812">Transmembrane</keyword>
<sequence length="89" mass="9785">MNPIFYVTAFLMVYALLGVAAVLFIFKRSKQPARRSAQFVVGLIGLVALYALIKAFNNAGSSDSYPYFAILVFVIVAAAASKYLRRKSN</sequence>
<gene>
    <name evidence="2" type="ORF">C1I60_03355</name>
</gene>
<dbReference type="EMBL" id="PNXQ01000004">
    <property type="protein sequence ID" value="TKH46175.1"/>
    <property type="molecule type" value="Genomic_DNA"/>
</dbReference>
<feature type="transmembrane region" description="Helical" evidence="1">
    <location>
        <begin position="37"/>
        <end position="53"/>
    </location>
</feature>
<organism evidence="2 3">
    <name type="scientific">Paenibacillus terrae</name>
    <dbReference type="NCBI Taxonomy" id="159743"/>
    <lineage>
        <taxon>Bacteria</taxon>
        <taxon>Bacillati</taxon>
        <taxon>Bacillota</taxon>
        <taxon>Bacilli</taxon>
        <taxon>Bacillales</taxon>
        <taxon>Paenibacillaceae</taxon>
        <taxon>Paenibacillus</taxon>
    </lineage>
</organism>
<evidence type="ECO:0000256" key="1">
    <source>
        <dbReference type="SAM" id="Phobius"/>
    </source>
</evidence>